<feature type="compositionally biased region" description="Low complexity" evidence="1">
    <location>
        <begin position="8"/>
        <end position="25"/>
    </location>
</feature>
<evidence type="ECO:0000256" key="1">
    <source>
        <dbReference type="SAM" id="MobiDB-lite"/>
    </source>
</evidence>
<dbReference type="AlphaFoldDB" id="A0A915KRA0"/>
<evidence type="ECO:0000313" key="2">
    <source>
        <dbReference type="Proteomes" id="UP000887565"/>
    </source>
</evidence>
<evidence type="ECO:0000313" key="3">
    <source>
        <dbReference type="WBParaSite" id="nRc.2.0.1.t41418-RA"/>
    </source>
</evidence>
<reference evidence="3" key="1">
    <citation type="submission" date="2022-11" db="UniProtKB">
        <authorList>
            <consortium name="WormBaseParasite"/>
        </authorList>
    </citation>
    <scope>IDENTIFICATION</scope>
</reference>
<dbReference type="Proteomes" id="UP000887565">
    <property type="component" value="Unplaced"/>
</dbReference>
<organism evidence="2 3">
    <name type="scientific">Romanomermis culicivorax</name>
    <name type="common">Nematode worm</name>
    <dbReference type="NCBI Taxonomy" id="13658"/>
    <lineage>
        <taxon>Eukaryota</taxon>
        <taxon>Metazoa</taxon>
        <taxon>Ecdysozoa</taxon>
        <taxon>Nematoda</taxon>
        <taxon>Enoplea</taxon>
        <taxon>Dorylaimia</taxon>
        <taxon>Mermithida</taxon>
        <taxon>Mermithoidea</taxon>
        <taxon>Mermithidae</taxon>
        <taxon>Romanomermis</taxon>
    </lineage>
</organism>
<feature type="region of interest" description="Disordered" evidence="1">
    <location>
        <begin position="1"/>
        <end position="26"/>
    </location>
</feature>
<name>A0A915KRA0_ROMCU</name>
<accession>A0A915KRA0</accession>
<dbReference type="WBParaSite" id="nRc.2.0.1.t41418-RA">
    <property type="protein sequence ID" value="nRc.2.0.1.t41418-RA"/>
    <property type="gene ID" value="nRc.2.0.1.g41418"/>
</dbReference>
<sequence>MISRGSTSDKSASFSLNSSSSFSNDTGPYPDELICAKSSRAAALRPGDFSSFEVPKPKPKYLNVFTFWRPLKPDTQTYDDRFDVFAHITRLRQGCTITDGEWYIQTLGYGLGKY</sequence>
<keyword evidence="2" id="KW-1185">Reference proteome</keyword>
<protein>
    <submittedName>
        <fullName evidence="3">Uncharacterized protein</fullName>
    </submittedName>
</protein>
<proteinExistence type="predicted"/>